<dbReference type="Pfam" id="PF14022">
    <property type="entry name" value="DUF4238"/>
    <property type="match status" value="1"/>
</dbReference>
<dbReference type="GeneID" id="10795932"/>
<keyword evidence="2" id="KW-1185">Reference proteome</keyword>
<evidence type="ECO:0000313" key="1">
    <source>
        <dbReference type="EMBL" id="AEH35595.1"/>
    </source>
</evidence>
<gene>
    <name evidence="1" type="ordered locus">Halxa_0959</name>
</gene>
<dbReference type="AlphaFoldDB" id="F8D8G9"/>
<evidence type="ECO:0000313" key="2">
    <source>
        <dbReference type="Proteomes" id="UP000006794"/>
    </source>
</evidence>
<dbReference type="STRING" id="797210.Halxa_0959"/>
<dbReference type="HOGENOM" id="CLU_053278_0_0_2"/>
<dbReference type="KEGG" id="hxa:Halxa_0959"/>
<protein>
    <recommendedName>
        <fullName evidence="3">DUF4238 domain-containing protein</fullName>
    </recommendedName>
</protein>
<reference evidence="1 2" key="1">
    <citation type="journal article" date="2012" name="Stand. Genomic Sci.">
        <title>Complete genome sequence of Halopiger xanaduensis type strain (SH-6(T)).</title>
        <authorList>
            <person name="Anderson I."/>
            <person name="Tindall B.J."/>
            <person name="Rohde M."/>
            <person name="Lucas S."/>
            <person name="Han J."/>
            <person name="Lapidus A."/>
            <person name="Cheng J.F."/>
            <person name="Goodwin L."/>
            <person name="Pitluck S."/>
            <person name="Peters L."/>
            <person name="Pati A."/>
            <person name="Mikhailova N."/>
            <person name="Pagani I."/>
            <person name="Teshima H."/>
            <person name="Han C."/>
            <person name="Tapia R."/>
            <person name="Land M."/>
            <person name="Woyke T."/>
            <person name="Klenk H.P."/>
            <person name="Kyrpides N."/>
            <person name="Ivanova N."/>
        </authorList>
    </citation>
    <scope>NUCLEOTIDE SEQUENCE [LARGE SCALE GENOMIC DNA]</scope>
    <source>
        <strain evidence="2">DSM 18323 / JCM 14033 / SH-6</strain>
    </source>
</reference>
<dbReference type="EMBL" id="CP002839">
    <property type="protein sequence ID" value="AEH35595.1"/>
    <property type="molecule type" value="Genomic_DNA"/>
</dbReference>
<dbReference type="eggNOG" id="arCOG11922">
    <property type="taxonomic scope" value="Archaea"/>
</dbReference>
<dbReference type="InterPro" id="IPR025332">
    <property type="entry name" value="DUF4238"/>
</dbReference>
<dbReference type="Proteomes" id="UP000006794">
    <property type="component" value="Chromosome"/>
</dbReference>
<organism evidence="1 2">
    <name type="scientific">Halopiger xanaduensis (strain DSM 18323 / JCM 14033 / SH-6)</name>
    <dbReference type="NCBI Taxonomy" id="797210"/>
    <lineage>
        <taxon>Archaea</taxon>
        <taxon>Methanobacteriati</taxon>
        <taxon>Methanobacteriota</taxon>
        <taxon>Stenosarchaea group</taxon>
        <taxon>Halobacteria</taxon>
        <taxon>Halobacteriales</taxon>
        <taxon>Natrialbaceae</taxon>
        <taxon>Halopiger</taxon>
    </lineage>
</organism>
<evidence type="ECO:0008006" key="3">
    <source>
        <dbReference type="Google" id="ProtNLM"/>
    </source>
</evidence>
<dbReference type="RefSeq" id="WP_013878495.1">
    <property type="nucleotide sequence ID" value="NC_015666.1"/>
</dbReference>
<dbReference type="OrthoDB" id="202624at2157"/>
<name>F8D8G9_HALXS</name>
<sequence length="293" mass="33906">MRDEKVSQHYVPRLHLRRFSTDPDENSVYCYDKQNKRSFPTGVDSTAAEDFFYDGKTELVPEMENFLENLEGRVGTPYEKIVDNQSISCLTEAEKVTIALFLGVQMVRTRGSRSSMRGMVEGIEESIGRENMPEEFKTELDEMKDEESLRELQNNLIKDASSDFANIIAALDWHLFLNETDLPYYTSDFPAVRHNELDFGPYGNLGLRNRGVQIYFPLTPWMLLLIVEPSVYPDLPEVSNTTDRENVVFQRDLQVQRSNRFVYSCRDDFDQAERRIEATPEVAEPLSERANVE</sequence>
<proteinExistence type="predicted"/>
<accession>F8D8G9</accession>